<dbReference type="VEuPathDB" id="MicrosporidiaDB:EDEG_03043"/>
<reference evidence="2 3" key="1">
    <citation type="submission" date="2011-08" db="EMBL/GenBank/DDBJ databases">
        <authorList>
            <person name="Liu Z.J."/>
            <person name="Shi F.L."/>
            <person name="Lu J.Q."/>
            <person name="Li M."/>
            <person name="Wang Z.L."/>
        </authorList>
    </citation>
    <scope>NUCLEOTIDE SEQUENCE [LARGE SCALE GENOMIC DNA]</scope>
    <source>
        <strain evidence="2 3">USNM 41457</strain>
    </source>
</reference>
<evidence type="ECO:0000313" key="3">
    <source>
        <dbReference type="Proteomes" id="UP000003163"/>
    </source>
</evidence>
<organism evidence="2 3">
    <name type="scientific">Edhazardia aedis (strain USNM 41457)</name>
    <name type="common">Microsporidian parasite</name>
    <dbReference type="NCBI Taxonomy" id="1003232"/>
    <lineage>
        <taxon>Eukaryota</taxon>
        <taxon>Fungi</taxon>
        <taxon>Fungi incertae sedis</taxon>
        <taxon>Microsporidia</taxon>
        <taxon>Edhazardia</taxon>
    </lineage>
</organism>
<accession>J9D3Z5</accession>
<gene>
    <name evidence="2" type="ORF">EDEG_03043</name>
</gene>
<proteinExistence type="predicted"/>
<dbReference type="InParanoid" id="J9D3Z5"/>
<protein>
    <submittedName>
        <fullName evidence="2">Uncharacterized protein</fullName>
    </submittedName>
</protein>
<evidence type="ECO:0000313" key="2">
    <source>
        <dbReference type="EMBL" id="EJW02531.1"/>
    </source>
</evidence>
<dbReference type="EMBL" id="AFBI03000066">
    <property type="protein sequence ID" value="EJW02531.1"/>
    <property type="molecule type" value="Genomic_DNA"/>
</dbReference>
<feature type="region of interest" description="Disordered" evidence="1">
    <location>
        <begin position="1016"/>
        <end position="1036"/>
    </location>
</feature>
<evidence type="ECO:0000256" key="1">
    <source>
        <dbReference type="SAM" id="MobiDB-lite"/>
    </source>
</evidence>
<sequence length="1509" mass="177176">MLPKKNEKYSRIDLIKLFLMQKFRGSEKLKYHVPFISTKRVKSKIFNSQLTIKCMSLKLFSYNSPHIVKGVCDVVYNQQSLDSKGKLIHPNCSIIHKLEDIYKDIREEKEEQRKSYDSDADIFRDIYIENFVSIYLKGKTVIKSKYARNAQNYSIYYGNKCDYAEFAITHSDVMMFFLVESLCMFSKDANSKMQAFRFEIINDLNDPTLIVYHILCDEEIDLQDKQIETELKNIRNEIIFDTVKKIHQCVIRFIGSSLTHILVEKILLEVLTIKNIFGYDTVVSSENFFGVLHTKEKNKKKGKIGSMLKMLVRRKDNQQKKNLEILVDNMKDLCCNCKKKISPDINCDFCSIKTLKIIRCPDLYVTENSDRPKSTEKECLFKNLHLDKEDILSIFNLLNLSYCANDFKDALELEESENFEVLLRPDRQKRCYINIDYSAKKNKDIVQISQSESSENTIYDGTFIRRNSKASKRKSLDNLKSKNRNFIVHVPKETEIDDFEVSETGLYSSVERKNKLRKSFDHDFDVSSMDIQKRDVGRLDESQKEYLRSFMYIIEESGDGDGKETGAIKKHRTTEIKFDNSDMNRYDEMIRIKKSIIDENMDTKTHFGASKKFKEDLEVNIDKEKKSEDKTFFFENDQKIEAVNYREPHMEYEVYLDDKDKEKDVFLSSENTFAGNIIYNNVEQPLDKSNFKKYEEKHEILNETKDNKEGNYTKSYKISMYNNYTKDHEISENNVQYIFFAEKKLNAFRKFCSAQGSSVKIHNEESEQGKTLISLFENKQTLKISDNSINDISKGEVTLYSFNQHLPYQIPNIMQYEPFLNCSYLRFNGNMFNINLPELNHIDKTVSTEVRENHKSECKIEPYVVEIYDESNSNNKKNEKIKISEKCYQNNMTIYKNSYVDDSPFRSDDHLMRLECRNNANKDQTFNTKFCFNAEITDDIFLPFYYARRIKYFNDKNTKITEDFSNLDGKIQMPLQHEKETQTHKSRERKDMSIQERVAYYNKLDEKTKNPYMNVTKENKNRSTNTNTKNCGIKPESQKNSEFKKLNVCLAARKNSIKEKKSYKRALNQIQDHQNHDVIKLANNYISPENQKDISEIDIKSNSPDSLNVITCENTKDVRQITKPTNSCNKIINVCANTCFSDSKEKKENKQTLDQCSSVNMKEESEIKIDQKEKIFDSKKTTENNIVQKKCTNLTYCDATNIHREFDMYNSSILSKQLHQNHEDLKFSEKLTCNTDKTVLTSENLQTEHVKNAIFLDDANTFQTEAKIVEYKQQDNDKNNKNLDKSSKNTSTPKIIALDHQSLFEKIYEDIETQKKSFGFDIIESNKQKTKITENSSKEDESAHKENFFVGIHDLNEEENLCSELISIHNINKLHSEINDDSLKIARITKLDQKFNHHITKEKSFEEPKTSHLITVKKYEDELSRIKYCTEKKNNSENSCQVKASRRPSLIPKYDYKAHFDKQREIETCSSESKKQKDTIRSSFFKKCIFIGKLKRNITKFRKSCIIKK</sequence>
<reference evidence="3" key="2">
    <citation type="submission" date="2015-07" db="EMBL/GenBank/DDBJ databases">
        <title>Contrasting host-pathogen interactions and genome evolution in two generalist and specialist microsporidian pathogens of mosquitoes.</title>
        <authorList>
            <consortium name="The Broad Institute Genomics Platform"/>
            <consortium name="The Broad Institute Genome Sequencing Center for Infectious Disease"/>
            <person name="Cuomo C.A."/>
            <person name="Sanscrainte N.D."/>
            <person name="Goldberg J.M."/>
            <person name="Heiman D."/>
            <person name="Young S."/>
            <person name="Zeng Q."/>
            <person name="Becnel J.J."/>
            <person name="Birren B.W."/>
        </authorList>
    </citation>
    <scope>NUCLEOTIDE SEQUENCE [LARGE SCALE GENOMIC DNA]</scope>
    <source>
        <strain evidence="3">USNM 41457</strain>
    </source>
</reference>
<comment type="caution">
    <text evidence="2">The sequence shown here is derived from an EMBL/GenBank/DDBJ whole genome shotgun (WGS) entry which is preliminary data.</text>
</comment>
<keyword evidence="3" id="KW-1185">Reference proteome</keyword>
<dbReference type="HOGENOM" id="CLU_248273_0_0_1"/>
<name>J9D3Z5_EDHAE</name>
<dbReference type="Proteomes" id="UP000003163">
    <property type="component" value="Unassembled WGS sequence"/>
</dbReference>